<dbReference type="Proteomes" id="UP001595847">
    <property type="component" value="Unassembled WGS sequence"/>
</dbReference>
<dbReference type="PANTHER" id="PTHR34075">
    <property type="entry name" value="BLR3430 PROTEIN"/>
    <property type="match status" value="1"/>
</dbReference>
<evidence type="ECO:0000259" key="1">
    <source>
        <dbReference type="Pfam" id="PF01796"/>
    </source>
</evidence>
<protein>
    <submittedName>
        <fullName evidence="3">Zn-ribbon domain-containing OB-fold protein</fullName>
    </submittedName>
</protein>
<name>A0ABV8FGX5_9ACTN</name>
<accession>A0ABV8FGX5</accession>
<sequence>MSATRLPAVDGWFASGPDGLHLIGTRCTACATVHFPPEPRFCRNPRCPGGELPDVPLSRRGRVWSYTDCRYPPPPPFAAPDPFVPFALAAVELAAEGIIVLGRVAPGTAAADLSVGCEMELVEGDLPAGDTGPAAPVHTVWNWRPLPRGGAG</sequence>
<dbReference type="PANTHER" id="PTHR34075:SF5">
    <property type="entry name" value="BLR3430 PROTEIN"/>
    <property type="match status" value="1"/>
</dbReference>
<organism evidence="3 4">
    <name type="scientific">Nocardiopsis sediminis</name>
    <dbReference type="NCBI Taxonomy" id="1778267"/>
    <lineage>
        <taxon>Bacteria</taxon>
        <taxon>Bacillati</taxon>
        <taxon>Actinomycetota</taxon>
        <taxon>Actinomycetes</taxon>
        <taxon>Streptosporangiales</taxon>
        <taxon>Nocardiopsidaceae</taxon>
        <taxon>Nocardiopsis</taxon>
    </lineage>
</organism>
<proteinExistence type="predicted"/>
<gene>
    <name evidence="3" type="ORF">ACFOVU_01700</name>
</gene>
<dbReference type="InterPro" id="IPR022002">
    <property type="entry name" value="ChsH2_Znr"/>
</dbReference>
<dbReference type="InterPro" id="IPR012340">
    <property type="entry name" value="NA-bd_OB-fold"/>
</dbReference>
<dbReference type="InterPro" id="IPR002878">
    <property type="entry name" value="ChsH2_C"/>
</dbReference>
<comment type="caution">
    <text evidence="3">The sequence shown here is derived from an EMBL/GenBank/DDBJ whole genome shotgun (WGS) entry which is preliminary data.</text>
</comment>
<evidence type="ECO:0000313" key="3">
    <source>
        <dbReference type="EMBL" id="MFC3994613.1"/>
    </source>
</evidence>
<dbReference type="SUPFAM" id="SSF50249">
    <property type="entry name" value="Nucleic acid-binding proteins"/>
    <property type="match status" value="1"/>
</dbReference>
<dbReference type="RefSeq" id="WP_378529476.1">
    <property type="nucleotide sequence ID" value="NZ_JBHSBH010000003.1"/>
</dbReference>
<keyword evidence="4" id="KW-1185">Reference proteome</keyword>
<dbReference type="Pfam" id="PF01796">
    <property type="entry name" value="OB_ChsH2_C"/>
    <property type="match status" value="1"/>
</dbReference>
<dbReference type="EMBL" id="JBHSBH010000003">
    <property type="protein sequence ID" value="MFC3994613.1"/>
    <property type="molecule type" value="Genomic_DNA"/>
</dbReference>
<feature type="domain" description="ChsH2 C-terminal OB-fold" evidence="1">
    <location>
        <begin position="55"/>
        <end position="122"/>
    </location>
</feature>
<dbReference type="InterPro" id="IPR052513">
    <property type="entry name" value="Thioester_dehydratase-like"/>
</dbReference>
<evidence type="ECO:0000313" key="4">
    <source>
        <dbReference type="Proteomes" id="UP001595847"/>
    </source>
</evidence>
<feature type="domain" description="ChsH2 rubredoxin-like zinc ribbon" evidence="2">
    <location>
        <begin position="21"/>
        <end position="52"/>
    </location>
</feature>
<reference evidence="4" key="1">
    <citation type="journal article" date="2019" name="Int. J. Syst. Evol. Microbiol.">
        <title>The Global Catalogue of Microorganisms (GCM) 10K type strain sequencing project: providing services to taxonomists for standard genome sequencing and annotation.</title>
        <authorList>
            <consortium name="The Broad Institute Genomics Platform"/>
            <consortium name="The Broad Institute Genome Sequencing Center for Infectious Disease"/>
            <person name="Wu L."/>
            <person name="Ma J."/>
        </authorList>
    </citation>
    <scope>NUCLEOTIDE SEQUENCE [LARGE SCALE GENOMIC DNA]</scope>
    <source>
        <strain evidence="4">TBRC 1826</strain>
    </source>
</reference>
<dbReference type="Pfam" id="PF12172">
    <property type="entry name" value="zf-ChsH2"/>
    <property type="match status" value="1"/>
</dbReference>
<evidence type="ECO:0000259" key="2">
    <source>
        <dbReference type="Pfam" id="PF12172"/>
    </source>
</evidence>